<proteinExistence type="predicted"/>
<reference evidence="1 2" key="1">
    <citation type="submission" date="2019-10" db="EMBL/GenBank/DDBJ databases">
        <title>Genomic and transcriptomic insights into the perfect genentic adaptation of a filamentous nitrogen-fixing cyanobacterium to rice fields.</title>
        <authorList>
            <person name="Chen Z."/>
        </authorList>
    </citation>
    <scope>NUCLEOTIDE SEQUENCE [LARGE SCALE GENOMIC DNA]</scope>
    <source>
        <strain evidence="1">CCNUC1</strain>
    </source>
</reference>
<dbReference type="KEGG" id="nsh:GXM_00927"/>
<evidence type="ECO:0000313" key="2">
    <source>
        <dbReference type="Proteomes" id="UP000326678"/>
    </source>
</evidence>
<dbReference type="Proteomes" id="UP000326678">
    <property type="component" value="Chromosome Gxm1"/>
</dbReference>
<name>A0A5P8VSZ7_9NOSO</name>
<protein>
    <submittedName>
        <fullName evidence="1">Uncharacterized protein</fullName>
    </submittedName>
</protein>
<dbReference type="EMBL" id="CP045226">
    <property type="protein sequence ID" value="QFS43454.1"/>
    <property type="molecule type" value="Genomic_DNA"/>
</dbReference>
<evidence type="ECO:0000313" key="1">
    <source>
        <dbReference type="EMBL" id="QFS43454.1"/>
    </source>
</evidence>
<dbReference type="AlphaFoldDB" id="A0A5P8VSZ7"/>
<sequence length="46" mass="5071">MGIGNWELGMGSSACVLVSLISPLLTDAMNRVSTRYIVWSRWALTN</sequence>
<keyword evidence="2" id="KW-1185">Reference proteome</keyword>
<organism evidence="1 2">
    <name type="scientific">Nostoc sphaeroides CCNUC1</name>
    <dbReference type="NCBI Taxonomy" id="2653204"/>
    <lineage>
        <taxon>Bacteria</taxon>
        <taxon>Bacillati</taxon>
        <taxon>Cyanobacteriota</taxon>
        <taxon>Cyanophyceae</taxon>
        <taxon>Nostocales</taxon>
        <taxon>Nostocaceae</taxon>
        <taxon>Nostoc</taxon>
    </lineage>
</organism>
<accession>A0A5P8VSZ7</accession>
<gene>
    <name evidence="1" type="ORF">GXM_00927</name>
</gene>